<dbReference type="STRING" id="763407.A0A162TPT8"/>
<sequence>MDFPLYYSIFYYLSWNGVFPSGTTDIVKRKVQRQVDKYVAFNKKLFQKDTTDLLGQELLHEGIAMEVIVRVHEEGPLTVTYVNEHGTYYLAEPNYCKLSGAVNGDMLVAFHHYKSMISDIQKERAMRQFNAWLKRSNPEATVDLSVAHPSKGTMTQLWCND</sequence>
<dbReference type="InParanoid" id="A0A162TPT8"/>
<reference evidence="2" key="1">
    <citation type="submission" date="2015-06" db="EMBL/GenBank/DDBJ databases">
        <title>Expansion of signal transduction pathways in fungi by whole-genome duplication.</title>
        <authorList>
            <consortium name="DOE Joint Genome Institute"/>
            <person name="Corrochano L.M."/>
            <person name="Kuo A."/>
            <person name="Marcet-Houben M."/>
            <person name="Polaino S."/>
            <person name="Salamov A."/>
            <person name="Villalobos J.M."/>
            <person name="Alvarez M.I."/>
            <person name="Avalos J."/>
            <person name="Benito E.P."/>
            <person name="Benoit I."/>
            <person name="Burger G."/>
            <person name="Camino L.P."/>
            <person name="Canovas D."/>
            <person name="Cerda-Olmedo E."/>
            <person name="Cheng J.-F."/>
            <person name="Dominguez A."/>
            <person name="Elias M."/>
            <person name="Eslava A.P."/>
            <person name="Glaser F."/>
            <person name="Grimwood J."/>
            <person name="Gutierrez G."/>
            <person name="Heitman J."/>
            <person name="Henrissat B."/>
            <person name="Iturriaga E.A."/>
            <person name="Lang B.F."/>
            <person name="Lavin J.L."/>
            <person name="Lee S."/>
            <person name="Li W."/>
            <person name="Lindquist E."/>
            <person name="Lopez-Garcia S."/>
            <person name="Luque E.M."/>
            <person name="Marcos A.T."/>
            <person name="Martin J."/>
            <person name="McCluskey K."/>
            <person name="Medina H.R."/>
            <person name="Miralles-Duran A."/>
            <person name="Miyazaki A."/>
            <person name="Munoz-Torres E."/>
            <person name="Oguiza J.A."/>
            <person name="Ohm R."/>
            <person name="Olmedo M."/>
            <person name="Orejas M."/>
            <person name="Ortiz-Castellanos L."/>
            <person name="Pisabarro A.G."/>
            <person name="Rodriguez-Romero J."/>
            <person name="Ruiz-Herrera J."/>
            <person name="Ruiz-Vazquez R."/>
            <person name="Sanz C."/>
            <person name="Schackwitz W."/>
            <person name="Schmutz J."/>
            <person name="Shahriari M."/>
            <person name="Shelest E."/>
            <person name="Silva-Franco F."/>
            <person name="Soanes D."/>
            <person name="Syed K."/>
            <person name="Tagua V.G."/>
            <person name="Talbot N.J."/>
            <person name="Thon M."/>
            <person name="De vries R.P."/>
            <person name="Wiebenga A."/>
            <person name="Yadav J.S."/>
            <person name="Braun E.L."/>
            <person name="Baker S."/>
            <person name="Garre V."/>
            <person name="Horwitz B."/>
            <person name="Torres-Martinez S."/>
            <person name="Idnurm A."/>
            <person name="Herrera-Estrella A."/>
            <person name="Gabaldon T."/>
            <person name="Grigoriev I.V."/>
        </authorList>
    </citation>
    <scope>NUCLEOTIDE SEQUENCE [LARGE SCALE GENOMIC DNA]</scope>
    <source>
        <strain evidence="2">NRRL 1555(-)</strain>
    </source>
</reference>
<proteinExistence type="predicted"/>
<gene>
    <name evidence="1" type="ORF">PHYBLDRAFT_172692</name>
</gene>
<protein>
    <submittedName>
        <fullName evidence="1">Uncharacterized protein</fullName>
    </submittedName>
</protein>
<organism evidence="1 2">
    <name type="scientific">Phycomyces blakesleeanus (strain ATCC 8743b / DSM 1359 / FGSC 10004 / NBRC 33097 / NRRL 1555)</name>
    <dbReference type="NCBI Taxonomy" id="763407"/>
    <lineage>
        <taxon>Eukaryota</taxon>
        <taxon>Fungi</taxon>
        <taxon>Fungi incertae sedis</taxon>
        <taxon>Mucoromycota</taxon>
        <taxon>Mucoromycotina</taxon>
        <taxon>Mucoromycetes</taxon>
        <taxon>Mucorales</taxon>
        <taxon>Phycomycetaceae</taxon>
        <taxon>Phycomyces</taxon>
    </lineage>
</organism>
<dbReference type="VEuPathDB" id="FungiDB:PHYBLDRAFT_172692"/>
<dbReference type="EMBL" id="KV440993">
    <property type="protein sequence ID" value="OAD68833.1"/>
    <property type="molecule type" value="Genomic_DNA"/>
</dbReference>
<name>A0A162TPT8_PHYB8</name>
<dbReference type="RefSeq" id="XP_018286873.1">
    <property type="nucleotide sequence ID" value="XM_018436852.1"/>
</dbReference>
<evidence type="ECO:0000313" key="1">
    <source>
        <dbReference type="EMBL" id="OAD68833.1"/>
    </source>
</evidence>
<keyword evidence="2" id="KW-1185">Reference proteome</keyword>
<dbReference type="AlphaFoldDB" id="A0A162TPT8"/>
<dbReference type="GeneID" id="28997758"/>
<evidence type="ECO:0000313" key="2">
    <source>
        <dbReference type="Proteomes" id="UP000077315"/>
    </source>
</evidence>
<dbReference type="OrthoDB" id="5592268at2759"/>
<dbReference type="Proteomes" id="UP000077315">
    <property type="component" value="Unassembled WGS sequence"/>
</dbReference>
<accession>A0A162TPT8</accession>